<name>A0A9P0BAC6_BRAAE</name>
<evidence type="ECO:0000313" key="2">
    <source>
        <dbReference type="EMBL" id="CAH0561154.1"/>
    </source>
</evidence>
<feature type="compositionally biased region" description="Basic residues" evidence="1">
    <location>
        <begin position="282"/>
        <end position="292"/>
    </location>
</feature>
<dbReference type="AlphaFoldDB" id="A0A9P0BAC6"/>
<evidence type="ECO:0000313" key="3">
    <source>
        <dbReference type="Proteomes" id="UP001154078"/>
    </source>
</evidence>
<feature type="compositionally biased region" description="Basic and acidic residues" evidence="1">
    <location>
        <begin position="19"/>
        <end position="31"/>
    </location>
</feature>
<protein>
    <submittedName>
        <fullName evidence="2">Uncharacterized protein</fullName>
    </submittedName>
</protein>
<gene>
    <name evidence="2" type="ORF">MELIAE_LOCUS10760</name>
</gene>
<feature type="compositionally biased region" description="Polar residues" evidence="1">
    <location>
        <begin position="87"/>
        <end position="105"/>
    </location>
</feature>
<organism evidence="2 3">
    <name type="scientific">Brassicogethes aeneus</name>
    <name type="common">Rape pollen beetle</name>
    <name type="synonym">Meligethes aeneus</name>
    <dbReference type="NCBI Taxonomy" id="1431903"/>
    <lineage>
        <taxon>Eukaryota</taxon>
        <taxon>Metazoa</taxon>
        <taxon>Ecdysozoa</taxon>
        <taxon>Arthropoda</taxon>
        <taxon>Hexapoda</taxon>
        <taxon>Insecta</taxon>
        <taxon>Pterygota</taxon>
        <taxon>Neoptera</taxon>
        <taxon>Endopterygota</taxon>
        <taxon>Coleoptera</taxon>
        <taxon>Polyphaga</taxon>
        <taxon>Cucujiformia</taxon>
        <taxon>Nitidulidae</taxon>
        <taxon>Meligethinae</taxon>
        <taxon>Brassicogethes</taxon>
    </lineage>
</organism>
<feature type="region of interest" description="Disordered" evidence="1">
    <location>
        <begin position="197"/>
        <end position="255"/>
    </location>
</feature>
<feature type="compositionally biased region" description="Basic residues" evidence="1">
    <location>
        <begin position="32"/>
        <end position="53"/>
    </location>
</feature>
<dbReference type="PANTHER" id="PTHR46601:SF2">
    <property type="entry name" value="UBIQUITIN-LIKE PROTEASE FAMILY PROFILE DOMAIN-CONTAINING PROTEIN"/>
    <property type="match status" value="1"/>
</dbReference>
<proteinExistence type="predicted"/>
<sequence length="981" mass="114519">MSTFEKYKDLKERLKRDEEEAYKKRNDEKELQKKRKMENKNKKKAVSIKIKLKAIHENDKNSPELSHNQNSQSNEELVDISLHRSTLEPNKINNELLTFSKVRSPTQKEGDIIQKRKTNKKSGLSTKALEEKRKKDRERQRRRRLKMSAEDLEKKQEYDKKYKERKIAEGTWKKLRSSMSKRERGKDRKIVRDRVRKCRQKQKENQQLQNFMENDTPPVSPQLPDDVLEIDEENSTPRLHHNSGSTHKLRGRKKKNLNRSKVYRLLKQTEDKLKKMTAQKEKYKKRYQRMKQKNPPSPNAKITLLAEGRPVPEGVRKRLLFTETVTQSLIQKRKEFAKTPKHLNLFHKIIASDIIKKRKLVKKAKPLISCRTFRKTNEGISRKWNYQTLSKQVGQNVVKFYEEDIHSKMLPGKKDCVTRKKIKKQKRLLLHSVKDLHTKYNATHRTKVSYTTFRNLKPYWVVHPKMSDRDTCACVKCSNIQLLANKAFQVGLVNGSVKDLIKTKVCDINNKDCMYQTCPECKNTSIIQNVNDINKNDSISYHQWQTVKVKRSQKDDTLVRVSRKNIVDSTKKEAIETLEFKLLPDYMTHQFKIFYQYQQLKNAKNSINNNEIFIHMDFSENYETKYHTEIQSMHFGSSKSHLSLHTVVVYVKENKKSIPKSYCTVSENTEHGAHAVWAHLAPIFSELQEKRRYDTVHMQSDGPASQYKNRFNMYFFTQITDHFKGIKKASWNFSVSGHGKGAADGVGGLVKRSADSAVKMGADVIDVKCFMDAVGSRTRSVQLFEIPFQKVIEIKNKIPNSVQKIPKITKLHQVTWTKDNPNTLFTRELSCFECSFDAVCGHHKLDKGYINLSPKTETKIQGYRAINENILDSSTLESNMEHPIFNPQQNIEGLGPKDWVLVLYEGETYPGQILDVNISNMEVTVNAMEPLPKNSTLFKWPLLKDIHTYPIQAVLRKINSPIQVDKRGIKYKFQDLPNSYQ</sequence>
<dbReference type="Proteomes" id="UP001154078">
    <property type="component" value="Chromosome 7"/>
</dbReference>
<dbReference type="PANTHER" id="PTHR46601">
    <property type="entry name" value="ULP_PROTEASE DOMAIN-CONTAINING PROTEIN"/>
    <property type="match status" value="1"/>
</dbReference>
<reference evidence="2" key="1">
    <citation type="submission" date="2021-12" db="EMBL/GenBank/DDBJ databases">
        <authorList>
            <person name="King R."/>
        </authorList>
    </citation>
    <scope>NUCLEOTIDE SEQUENCE</scope>
</reference>
<dbReference type="EMBL" id="OV121138">
    <property type="protein sequence ID" value="CAH0561154.1"/>
    <property type="molecule type" value="Genomic_DNA"/>
</dbReference>
<feature type="compositionally biased region" description="Basic and acidic residues" evidence="1">
    <location>
        <begin position="128"/>
        <end position="139"/>
    </location>
</feature>
<evidence type="ECO:0000256" key="1">
    <source>
        <dbReference type="SAM" id="MobiDB-lite"/>
    </source>
</evidence>
<feature type="compositionally biased region" description="Polar residues" evidence="1">
    <location>
        <begin position="63"/>
        <end position="75"/>
    </location>
</feature>
<feature type="region of interest" description="Disordered" evidence="1">
    <location>
        <begin position="276"/>
        <end position="302"/>
    </location>
</feature>
<keyword evidence="3" id="KW-1185">Reference proteome</keyword>
<feature type="region of interest" description="Disordered" evidence="1">
    <location>
        <begin position="19"/>
        <end position="152"/>
    </location>
</feature>
<accession>A0A9P0BAC6</accession>